<organism evidence="2 3">
    <name type="scientific">Francisella salimarina</name>
    <dbReference type="NCBI Taxonomy" id="2599927"/>
    <lineage>
        <taxon>Bacteria</taxon>
        <taxon>Pseudomonadati</taxon>
        <taxon>Pseudomonadota</taxon>
        <taxon>Gammaproteobacteria</taxon>
        <taxon>Thiotrichales</taxon>
        <taxon>Francisellaceae</taxon>
        <taxon>Francisella</taxon>
    </lineage>
</organism>
<dbReference type="KEGG" id="fsr:KQR59_00045"/>
<gene>
    <name evidence="2" type="ORF">KQR59_00045</name>
</gene>
<dbReference type="Proteomes" id="UP000683421">
    <property type="component" value="Chromosome"/>
</dbReference>
<feature type="chain" id="PRO_5042491262" description="Lipoprotein" evidence="1">
    <location>
        <begin position="22"/>
        <end position="60"/>
    </location>
</feature>
<evidence type="ECO:0008006" key="4">
    <source>
        <dbReference type="Google" id="ProtNLM"/>
    </source>
</evidence>
<keyword evidence="1" id="KW-0732">Signal</keyword>
<sequence length="60" mass="6915">MKKTLITTLIIVFLSSCTLMNRGDVTSSTTPLVQRQYKSLLTNKTQGNKDFFNFSEYNIY</sequence>
<evidence type="ECO:0000256" key="1">
    <source>
        <dbReference type="SAM" id="SignalP"/>
    </source>
</evidence>
<dbReference type="RefSeq" id="WP_146421553.1">
    <property type="nucleotide sequence ID" value="NZ_CP076680.1"/>
</dbReference>
<protein>
    <recommendedName>
        <fullName evidence="4">Lipoprotein</fullName>
    </recommendedName>
</protein>
<proteinExistence type="predicted"/>
<dbReference type="PROSITE" id="PS51257">
    <property type="entry name" value="PROKAR_LIPOPROTEIN"/>
    <property type="match status" value="1"/>
</dbReference>
<reference evidence="2 3" key="1">
    <citation type="submission" date="2021-06" db="EMBL/GenBank/DDBJ databases">
        <title>Ulceroglandular infection and bacteremia caused by Francisella salimarina in an immunocompromised patient, France.</title>
        <authorList>
            <person name="Hennebique A."/>
            <person name="Caspar Y."/>
            <person name="Maurin M."/>
            <person name="Boisset S."/>
            <person name="Pelloux I."/>
            <person name="Gallego-Hernanz M.P."/>
            <person name="Burucoa C."/>
            <person name="Cazenave-Roblot F."/>
            <person name="Plouzeau C."/>
            <person name="Rammaert B."/>
        </authorList>
    </citation>
    <scope>NUCLEOTIDE SEQUENCE [LARGE SCALE GENOMIC DNA]</scope>
    <source>
        <strain evidence="2 3">CHUGA-F75</strain>
    </source>
</reference>
<evidence type="ECO:0000313" key="2">
    <source>
        <dbReference type="EMBL" id="QWU99310.1"/>
    </source>
</evidence>
<evidence type="ECO:0000313" key="3">
    <source>
        <dbReference type="Proteomes" id="UP000683421"/>
    </source>
</evidence>
<dbReference type="EMBL" id="CP076680">
    <property type="protein sequence ID" value="QWU99310.1"/>
    <property type="molecule type" value="Genomic_DNA"/>
</dbReference>
<name>A0AAJ4NNR2_9GAMM</name>
<accession>A0AAJ4NNR2</accession>
<keyword evidence="3" id="KW-1185">Reference proteome</keyword>
<dbReference type="AlphaFoldDB" id="A0AAJ4NNR2"/>
<feature type="signal peptide" evidence="1">
    <location>
        <begin position="1"/>
        <end position="21"/>
    </location>
</feature>